<dbReference type="InterPro" id="IPR013154">
    <property type="entry name" value="ADH-like_N"/>
</dbReference>
<dbReference type="EMBL" id="CDMY01000973">
    <property type="protein sequence ID" value="CEM38210.1"/>
    <property type="molecule type" value="Genomic_DNA"/>
</dbReference>
<dbReference type="Pfam" id="PF00107">
    <property type="entry name" value="ADH_zinc_N"/>
    <property type="match status" value="1"/>
</dbReference>
<accession>A0A0G4H3C3</accession>
<evidence type="ECO:0000313" key="4">
    <source>
        <dbReference type="Proteomes" id="UP000041254"/>
    </source>
</evidence>
<dbReference type="GO" id="GO:0016491">
    <property type="term" value="F:oxidoreductase activity"/>
    <property type="evidence" value="ECO:0007669"/>
    <property type="project" value="InterPro"/>
</dbReference>
<protein>
    <recommendedName>
        <fullName evidence="2">Enoyl reductase (ER) domain-containing protein</fullName>
    </recommendedName>
</protein>
<evidence type="ECO:0000259" key="2">
    <source>
        <dbReference type="SMART" id="SM00829"/>
    </source>
</evidence>
<dbReference type="OrthoDB" id="203908at2759"/>
<dbReference type="SMART" id="SM00829">
    <property type="entry name" value="PKS_ER"/>
    <property type="match status" value="1"/>
</dbReference>
<dbReference type="InterPro" id="IPR020843">
    <property type="entry name" value="ER"/>
</dbReference>
<dbReference type="VEuPathDB" id="CryptoDB:Vbra_19557"/>
<dbReference type="AlphaFoldDB" id="A0A0G4H3C3"/>
<dbReference type="InterPro" id="IPR013149">
    <property type="entry name" value="ADH-like_C"/>
</dbReference>
<dbReference type="Pfam" id="PF08240">
    <property type="entry name" value="ADH_N"/>
    <property type="match status" value="1"/>
</dbReference>
<dbReference type="OMA" id="YAVINAQ"/>
<proteinExistence type="predicted"/>
<gene>
    <name evidence="3" type="ORF">Vbra_19557</name>
</gene>
<name>A0A0G4H3C3_VITBC</name>
<keyword evidence="4" id="KW-1185">Reference proteome</keyword>
<evidence type="ECO:0000256" key="1">
    <source>
        <dbReference type="ARBA" id="ARBA00022857"/>
    </source>
</evidence>
<feature type="domain" description="Enoyl reductase (ER)" evidence="2">
    <location>
        <begin position="10"/>
        <end position="358"/>
    </location>
</feature>
<sequence length="364" mass="38845">MCAQVLVGHGGADKLVFHDDWPTPRPKSDEVLIKVGACGLNPTDINTRTAWYSKKVKEGLTTDGGRGGFGAADAQDASWRGLSINFPRIQGADVVGRVVAVGSSVPPSRLNERVLVDPWIKTHPEDPTQCEYLGSECDGGACEYTAVPSTHALAIDSDLTDSELATFPCTLHTAETLALRLDVQPGETVVISGASGGVGSAAVQLCHVRGARVIAIASKSKHDLVRSLGAAAVVDRNQPQLAAAILKAASNQPIDAAIDVVGGTLFPHLLEVLRRGGRYAASGAIAGPICEMDLRSLYLKDLRLLGATVTPVGTMRRLVKLIEERRVRPVLAKTFPLRQLREAQEMLMEKKHVGNIVVTMEEEE</sequence>
<dbReference type="SUPFAM" id="SSF50129">
    <property type="entry name" value="GroES-like"/>
    <property type="match status" value="1"/>
</dbReference>
<dbReference type="STRING" id="1169540.A0A0G4H3C3"/>
<organism evidence="3 4">
    <name type="scientific">Vitrella brassicaformis (strain CCMP3155)</name>
    <dbReference type="NCBI Taxonomy" id="1169540"/>
    <lineage>
        <taxon>Eukaryota</taxon>
        <taxon>Sar</taxon>
        <taxon>Alveolata</taxon>
        <taxon>Colpodellida</taxon>
        <taxon>Vitrellaceae</taxon>
        <taxon>Vitrella</taxon>
    </lineage>
</organism>
<dbReference type="InterPro" id="IPR036291">
    <property type="entry name" value="NAD(P)-bd_dom_sf"/>
</dbReference>
<reference evidence="3 4" key="1">
    <citation type="submission" date="2014-11" db="EMBL/GenBank/DDBJ databases">
        <authorList>
            <person name="Zhu J."/>
            <person name="Qi W."/>
            <person name="Song R."/>
        </authorList>
    </citation>
    <scope>NUCLEOTIDE SEQUENCE [LARGE SCALE GENOMIC DNA]</scope>
</reference>
<dbReference type="CDD" id="cd08274">
    <property type="entry name" value="MDR9"/>
    <property type="match status" value="1"/>
</dbReference>
<dbReference type="InterPro" id="IPR051603">
    <property type="entry name" value="Zinc-ADH_QOR/CCCR"/>
</dbReference>
<dbReference type="SUPFAM" id="SSF51735">
    <property type="entry name" value="NAD(P)-binding Rossmann-fold domains"/>
    <property type="match status" value="1"/>
</dbReference>
<dbReference type="Gene3D" id="3.40.50.720">
    <property type="entry name" value="NAD(P)-binding Rossmann-like Domain"/>
    <property type="match status" value="1"/>
</dbReference>
<keyword evidence="1" id="KW-0521">NADP</keyword>
<dbReference type="Gene3D" id="3.90.180.10">
    <property type="entry name" value="Medium-chain alcohol dehydrogenases, catalytic domain"/>
    <property type="match status" value="1"/>
</dbReference>
<dbReference type="InParanoid" id="A0A0G4H3C3"/>
<dbReference type="PANTHER" id="PTHR44154">
    <property type="entry name" value="QUINONE OXIDOREDUCTASE"/>
    <property type="match status" value="1"/>
</dbReference>
<dbReference type="InterPro" id="IPR011032">
    <property type="entry name" value="GroES-like_sf"/>
</dbReference>
<evidence type="ECO:0000313" key="3">
    <source>
        <dbReference type="EMBL" id="CEM38210.1"/>
    </source>
</evidence>
<dbReference type="Proteomes" id="UP000041254">
    <property type="component" value="Unassembled WGS sequence"/>
</dbReference>
<dbReference type="PANTHER" id="PTHR44154:SF1">
    <property type="entry name" value="QUINONE OXIDOREDUCTASE"/>
    <property type="match status" value="1"/>
</dbReference>